<dbReference type="EMBL" id="NHMK01000010">
    <property type="protein sequence ID" value="OWL96854.1"/>
    <property type="molecule type" value="Genomic_DNA"/>
</dbReference>
<dbReference type="GO" id="GO:0005886">
    <property type="term" value="C:plasma membrane"/>
    <property type="evidence" value="ECO:0007669"/>
    <property type="project" value="UniProtKB-SubCell"/>
</dbReference>
<evidence type="ECO:0000313" key="8">
    <source>
        <dbReference type="EMBL" id="OWL96854.1"/>
    </source>
</evidence>
<dbReference type="OrthoDB" id="9775268at2"/>
<feature type="transmembrane region" description="Helical" evidence="6">
    <location>
        <begin position="143"/>
        <end position="167"/>
    </location>
</feature>
<evidence type="ECO:0000313" key="9">
    <source>
        <dbReference type="Proteomes" id="UP000197208"/>
    </source>
</evidence>
<dbReference type="GO" id="GO:0022857">
    <property type="term" value="F:transmembrane transporter activity"/>
    <property type="evidence" value="ECO:0007669"/>
    <property type="project" value="InterPro"/>
</dbReference>
<keyword evidence="3 6" id="KW-0812">Transmembrane</keyword>
<feature type="domain" description="Major facilitator superfamily (MFS) profile" evidence="7">
    <location>
        <begin position="214"/>
        <end position="411"/>
    </location>
</feature>
<feature type="transmembrane region" description="Helical" evidence="6">
    <location>
        <begin position="285"/>
        <end position="304"/>
    </location>
</feature>
<keyword evidence="4 6" id="KW-1133">Transmembrane helix</keyword>
<dbReference type="CDD" id="cd06173">
    <property type="entry name" value="MFS_MefA_like"/>
    <property type="match status" value="1"/>
</dbReference>
<accession>A0A246BMJ3</accession>
<feature type="transmembrane region" description="Helical" evidence="6">
    <location>
        <begin position="102"/>
        <end position="122"/>
    </location>
</feature>
<dbReference type="PROSITE" id="PS50850">
    <property type="entry name" value="MFS"/>
    <property type="match status" value="1"/>
</dbReference>
<evidence type="ECO:0000256" key="1">
    <source>
        <dbReference type="ARBA" id="ARBA00004651"/>
    </source>
</evidence>
<protein>
    <recommendedName>
        <fullName evidence="7">Major facilitator superfamily (MFS) profile domain-containing protein</fullName>
    </recommendedName>
</protein>
<keyword evidence="5 6" id="KW-0472">Membrane</keyword>
<comment type="subcellular location">
    <subcellularLocation>
        <location evidence="1">Cell membrane</location>
        <topology evidence="1">Multi-pass membrane protein</topology>
    </subcellularLocation>
</comment>
<dbReference type="RefSeq" id="WP_088248051.1">
    <property type="nucleotide sequence ID" value="NZ_NHMK01000010.1"/>
</dbReference>
<gene>
    <name evidence="8" type="ORF">CBQ26_07630</name>
</gene>
<feature type="transmembrane region" description="Helical" evidence="6">
    <location>
        <begin position="173"/>
        <end position="192"/>
    </location>
</feature>
<proteinExistence type="predicted"/>
<keyword evidence="9" id="KW-1185">Reference proteome</keyword>
<evidence type="ECO:0000256" key="3">
    <source>
        <dbReference type="ARBA" id="ARBA00022692"/>
    </source>
</evidence>
<dbReference type="Gene3D" id="1.20.1250.20">
    <property type="entry name" value="MFS general substrate transporter like domains"/>
    <property type="match status" value="1"/>
</dbReference>
<dbReference type="AlphaFoldDB" id="A0A246BMJ3"/>
<dbReference type="PANTHER" id="PTHR23513:SF6">
    <property type="entry name" value="MAJOR FACILITATOR SUPERFAMILY ASSOCIATED DOMAIN-CONTAINING PROTEIN"/>
    <property type="match status" value="1"/>
</dbReference>
<dbReference type="InterPro" id="IPR020846">
    <property type="entry name" value="MFS_dom"/>
</dbReference>
<evidence type="ECO:0000256" key="2">
    <source>
        <dbReference type="ARBA" id="ARBA00022475"/>
    </source>
</evidence>
<dbReference type="InterPro" id="IPR036259">
    <property type="entry name" value="MFS_trans_sf"/>
</dbReference>
<feature type="transmembrane region" description="Helical" evidence="6">
    <location>
        <begin position="77"/>
        <end position="96"/>
    </location>
</feature>
<sequence>MRANPPTRLWNRHFTLFLLGTTQSVFGSTLTAVAMAFLVLELTGSAAATGLTIALATLPHVFGPLAGTLVDRMSLRIPLIAGDIAQGVLALVTWVLAVNGVLPVGFIYASALLSGVITVFYRPASEALLPTLVPRTELVRANTILHGGTQTVTLLGYGVSGWLVTAIGVKPALLVDALSFFVMGSLFLLIAMPPVASDPRQQTFLQDLRGGFAALRSIPVLGALVGVGFVVMAAMAPLNMLLPKLSVDLGLSAQGYSSSMMALTVGMIVGSAVIAWMGNRFRARPAVTLGLLICAVFYALLTFAQSIPGLMALTFLLGLGMSANQAGTMYLIQTLTPPQYLGRVFAVVMSSMMLALPLTLFLLAPIADRVQSAAVFAGAAAVILCTVAAWMVLQRQPAAPASPDLLAGAND</sequence>
<dbReference type="Pfam" id="PF07690">
    <property type="entry name" value="MFS_1"/>
    <property type="match status" value="1"/>
</dbReference>
<feature type="transmembrane region" description="Helical" evidence="6">
    <location>
        <begin position="344"/>
        <end position="367"/>
    </location>
</feature>
<evidence type="ECO:0000256" key="4">
    <source>
        <dbReference type="ARBA" id="ARBA00022989"/>
    </source>
</evidence>
<organism evidence="8 9">
    <name type="scientific">Deinococcus indicus</name>
    <dbReference type="NCBI Taxonomy" id="223556"/>
    <lineage>
        <taxon>Bacteria</taxon>
        <taxon>Thermotogati</taxon>
        <taxon>Deinococcota</taxon>
        <taxon>Deinococci</taxon>
        <taxon>Deinococcales</taxon>
        <taxon>Deinococcaceae</taxon>
        <taxon>Deinococcus</taxon>
    </lineage>
</organism>
<feature type="transmembrane region" description="Helical" evidence="6">
    <location>
        <begin position="46"/>
        <end position="70"/>
    </location>
</feature>
<dbReference type="SUPFAM" id="SSF103473">
    <property type="entry name" value="MFS general substrate transporter"/>
    <property type="match status" value="1"/>
</dbReference>
<name>A0A246BMJ3_9DEIO</name>
<dbReference type="InterPro" id="IPR011701">
    <property type="entry name" value="MFS"/>
</dbReference>
<evidence type="ECO:0000256" key="5">
    <source>
        <dbReference type="ARBA" id="ARBA00023136"/>
    </source>
</evidence>
<keyword evidence="2" id="KW-1003">Cell membrane</keyword>
<feature type="transmembrane region" description="Helical" evidence="6">
    <location>
        <begin position="16"/>
        <end position="40"/>
    </location>
</feature>
<feature type="transmembrane region" description="Helical" evidence="6">
    <location>
        <begin position="256"/>
        <end position="278"/>
    </location>
</feature>
<feature type="transmembrane region" description="Helical" evidence="6">
    <location>
        <begin position="213"/>
        <end position="236"/>
    </location>
</feature>
<dbReference type="Proteomes" id="UP000197208">
    <property type="component" value="Unassembled WGS sequence"/>
</dbReference>
<feature type="transmembrane region" description="Helical" evidence="6">
    <location>
        <begin position="373"/>
        <end position="393"/>
    </location>
</feature>
<evidence type="ECO:0000259" key="7">
    <source>
        <dbReference type="PROSITE" id="PS50850"/>
    </source>
</evidence>
<evidence type="ECO:0000256" key="6">
    <source>
        <dbReference type="SAM" id="Phobius"/>
    </source>
</evidence>
<dbReference type="PANTHER" id="PTHR23513">
    <property type="entry name" value="INTEGRAL MEMBRANE EFFLUX PROTEIN-RELATED"/>
    <property type="match status" value="1"/>
</dbReference>
<comment type="caution">
    <text evidence="8">The sequence shown here is derived from an EMBL/GenBank/DDBJ whole genome shotgun (WGS) entry which is preliminary data.</text>
</comment>
<reference evidence="8 9" key="1">
    <citation type="submission" date="2017-05" db="EMBL/GenBank/DDBJ databases">
        <title>De novo genome assembly of Deniococcus indicus strain DR1.</title>
        <authorList>
            <person name="Chauhan D."/>
            <person name="Yennamalli R.M."/>
            <person name="Priyadarshini R."/>
        </authorList>
    </citation>
    <scope>NUCLEOTIDE SEQUENCE [LARGE SCALE GENOMIC DNA]</scope>
    <source>
        <strain evidence="8 9">DR1</strain>
    </source>
</reference>